<feature type="compositionally biased region" description="Low complexity" evidence="1">
    <location>
        <begin position="533"/>
        <end position="565"/>
    </location>
</feature>
<comment type="caution">
    <text evidence="3">The sequence shown here is derived from an EMBL/GenBank/DDBJ whole genome shotgun (WGS) entry which is preliminary data.</text>
</comment>
<feature type="transmembrane region" description="Helical" evidence="2">
    <location>
        <begin position="497"/>
        <end position="519"/>
    </location>
</feature>
<keyword evidence="4" id="KW-1185">Reference proteome</keyword>
<evidence type="ECO:0000313" key="4">
    <source>
        <dbReference type="Proteomes" id="UP000483362"/>
    </source>
</evidence>
<organism evidence="3 4">
    <name type="scientific">Sodaliphilus pleomorphus</name>
    <dbReference type="NCBI Taxonomy" id="2606626"/>
    <lineage>
        <taxon>Bacteria</taxon>
        <taxon>Pseudomonadati</taxon>
        <taxon>Bacteroidota</taxon>
        <taxon>Bacteroidia</taxon>
        <taxon>Bacteroidales</taxon>
        <taxon>Muribaculaceae</taxon>
        <taxon>Sodaliphilus</taxon>
    </lineage>
</organism>
<gene>
    <name evidence="3" type="ORF">FYJ29_06680</name>
</gene>
<proteinExistence type="predicted"/>
<accession>A0A6L5XAI9</accession>
<evidence type="ECO:0000256" key="1">
    <source>
        <dbReference type="SAM" id="MobiDB-lite"/>
    </source>
</evidence>
<reference evidence="3 4" key="1">
    <citation type="submission" date="2019-08" db="EMBL/GenBank/DDBJ databases">
        <title>In-depth cultivation of the pig gut microbiome towards novel bacterial diversity and tailored functional studies.</title>
        <authorList>
            <person name="Wylensek D."/>
            <person name="Hitch T.C.A."/>
            <person name="Clavel T."/>
        </authorList>
    </citation>
    <scope>NUCLEOTIDE SEQUENCE [LARGE SCALE GENOMIC DNA]</scope>
    <source>
        <strain evidence="3 4">Oil-RF-744-WCA-WT-10</strain>
    </source>
</reference>
<dbReference type="Proteomes" id="UP000483362">
    <property type="component" value="Unassembled WGS sequence"/>
</dbReference>
<keyword evidence="2" id="KW-0812">Transmembrane</keyword>
<dbReference type="AlphaFoldDB" id="A0A6L5XAI9"/>
<evidence type="ECO:0000256" key="2">
    <source>
        <dbReference type="SAM" id="Phobius"/>
    </source>
</evidence>
<keyword evidence="2" id="KW-1133">Transmembrane helix</keyword>
<feature type="compositionally biased region" description="Low complexity" evidence="1">
    <location>
        <begin position="574"/>
        <end position="589"/>
    </location>
</feature>
<sequence length="612" mass="68121">MDILQKNPYRLLGVYANSPTKERMANHNKLKAFLKVGKQVSYPLDLPQYLTSIDRDEATIAEAESKLTLPKDQLHYALFWFVNVTTLDSVAFKHLVAGKIEEAKAIWMKKTCASSLQNLTVCALIQNDFSTALSQAEQLYGNSNYLNELVTEITGGGENVDATALAFDFLDTLATEVDTSTLLTSITNSSWRAHIAEKAVKPLVEAIQNAIDVAKKSRNKGPQARLKAGLSLKEATRDPLLQLQKMLPAGDLQYQLIADKLGKEILQCGIDYYNDSEEPDAAIKAMELQKYALSIVVGQMAKDRCKENVDILQKIIDNLPPAEVFAEDKAIHEELRKYCKLPDKICHAVTLLKNTRPHLQSIKRKLGSYNDYYLHISTVVVRNAMSNLIAEVNGVQKQITDDPLFDNLLERREAKLFLIQLKLKEVLKEAWDATKLIDEFDMEDDYRKEHYNPNRSTLKSMCEDLGISTFSMPFSNASKLTPTTDSDSGSSKKSNSYVGWLIAIFVIIILAMVFISAFAGMPNGDSATEEETSPVTEEVSAAEFSSAAPEAPEYSESYSEAPAYDNDNDDDASADASVSESSAEPSESYIYYYDTSDDPDEEASDASEYNTY</sequence>
<keyword evidence="2" id="KW-0472">Membrane</keyword>
<name>A0A6L5XAI9_9BACT</name>
<feature type="compositionally biased region" description="Acidic residues" evidence="1">
    <location>
        <begin position="595"/>
        <end position="605"/>
    </location>
</feature>
<dbReference type="RefSeq" id="WP_154328715.1">
    <property type="nucleotide sequence ID" value="NZ_CP045696.1"/>
</dbReference>
<protein>
    <submittedName>
        <fullName evidence="3">Uncharacterized protein</fullName>
    </submittedName>
</protein>
<evidence type="ECO:0000313" key="3">
    <source>
        <dbReference type="EMBL" id="MSS17439.1"/>
    </source>
</evidence>
<feature type="region of interest" description="Disordered" evidence="1">
    <location>
        <begin position="524"/>
        <end position="612"/>
    </location>
</feature>
<dbReference type="EMBL" id="VULT01000009">
    <property type="protein sequence ID" value="MSS17439.1"/>
    <property type="molecule type" value="Genomic_DNA"/>
</dbReference>